<gene>
    <name evidence="1" type="ORF">MILVUS5_LOCUS40970</name>
</gene>
<accession>A0ACB0MCT4</accession>
<keyword evidence="2" id="KW-1185">Reference proteome</keyword>
<dbReference type="Proteomes" id="UP001177021">
    <property type="component" value="Unassembled WGS sequence"/>
</dbReference>
<evidence type="ECO:0000313" key="2">
    <source>
        <dbReference type="Proteomes" id="UP001177021"/>
    </source>
</evidence>
<protein>
    <submittedName>
        <fullName evidence="1">Uncharacterized protein</fullName>
    </submittedName>
</protein>
<proteinExistence type="predicted"/>
<reference evidence="1" key="1">
    <citation type="submission" date="2023-10" db="EMBL/GenBank/DDBJ databases">
        <authorList>
            <person name="Rodriguez Cubillos JULIANA M."/>
            <person name="De Vega J."/>
        </authorList>
    </citation>
    <scope>NUCLEOTIDE SEQUENCE</scope>
</reference>
<organism evidence="1 2">
    <name type="scientific">Trifolium pratense</name>
    <name type="common">Red clover</name>
    <dbReference type="NCBI Taxonomy" id="57577"/>
    <lineage>
        <taxon>Eukaryota</taxon>
        <taxon>Viridiplantae</taxon>
        <taxon>Streptophyta</taxon>
        <taxon>Embryophyta</taxon>
        <taxon>Tracheophyta</taxon>
        <taxon>Spermatophyta</taxon>
        <taxon>Magnoliopsida</taxon>
        <taxon>eudicotyledons</taxon>
        <taxon>Gunneridae</taxon>
        <taxon>Pentapetalae</taxon>
        <taxon>rosids</taxon>
        <taxon>fabids</taxon>
        <taxon>Fabales</taxon>
        <taxon>Fabaceae</taxon>
        <taxon>Papilionoideae</taxon>
        <taxon>50 kb inversion clade</taxon>
        <taxon>NPAAA clade</taxon>
        <taxon>Hologalegina</taxon>
        <taxon>IRL clade</taxon>
        <taxon>Trifolieae</taxon>
        <taxon>Trifolium</taxon>
    </lineage>
</organism>
<name>A0ACB0MCT4_TRIPR</name>
<comment type="caution">
    <text evidence="1">The sequence shown here is derived from an EMBL/GenBank/DDBJ whole genome shotgun (WGS) entry which is preliminary data.</text>
</comment>
<sequence>MQGDDVVKSDPPPTTASSKVDAGGRLKRQSSGGGLVESNRQRLFGGQQKRRLLVVVAYEKEERTSQPPRPRWTPRPQQVQILEDIFNSGMMSPPKEEIKKIRERLLEYGPVGHVNVFYWFQNRKARKLKQTKPKNMNPRKRKSKKTQNASSSSSPHASSNEIVVPNNIELPTTNNEVVNLTNDSPNDTIFGDQNLGIDDFDIPIETDFLLSTPPLFSFPSEFSNMTQQLPQQNVDVNPNLLNHEIFMNCANGIPMNEQYDQGNIQDHEAAMNIMQQQEEDPQLMSLCVTSNLLNDDDIALPPLPPIIIDAPVVDPFSVTQFQGVTSNYSLNDDSTLPSIVIDAPDTDPFSITQFQDVGEPDHFMAKCTVSINNYIIDVDMGPFNIRQIFGDEAILVDSSGQLVLTDEWGVTLESLQHGGSYFLLLLISLSESLIHNHLSKSKERNHFFTIASSSESPTPFISTESLIRSRSPTPFISTESLTRSRSPTPFITIFDSSPNRILRFITNVVHHHLRFTSVSDSSPSSMHPISSSFESGFILHHIGIYHSSSFFIADSFCI</sequence>
<evidence type="ECO:0000313" key="1">
    <source>
        <dbReference type="EMBL" id="CAJ2678732.1"/>
    </source>
</evidence>
<dbReference type="EMBL" id="CASHSV030000823">
    <property type="protein sequence ID" value="CAJ2678732.1"/>
    <property type="molecule type" value="Genomic_DNA"/>
</dbReference>